<name>A0A0E9PWL7_ANGAN</name>
<reference evidence="1" key="1">
    <citation type="submission" date="2014-11" db="EMBL/GenBank/DDBJ databases">
        <authorList>
            <person name="Amaro Gonzalez C."/>
        </authorList>
    </citation>
    <scope>NUCLEOTIDE SEQUENCE</scope>
</reference>
<dbReference type="AlphaFoldDB" id="A0A0E9PWL7"/>
<dbReference type="EMBL" id="GBXM01100092">
    <property type="protein sequence ID" value="JAH08485.1"/>
    <property type="molecule type" value="Transcribed_RNA"/>
</dbReference>
<proteinExistence type="predicted"/>
<evidence type="ECO:0000313" key="1">
    <source>
        <dbReference type="EMBL" id="JAH08485.1"/>
    </source>
</evidence>
<accession>A0A0E9PWL7</accession>
<protein>
    <submittedName>
        <fullName evidence="1">Uncharacterized protein</fullName>
    </submittedName>
</protein>
<reference evidence="1" key="2">
    <citation type="journal article" date="2015" name="Fish Shellfish Immunol.">
        <title>Early steps in the European eel (Anguilla anguilla)-Vibrio vulnificus interaction in the gills: Role of the RtxA13 toxin.</title>
        <authorList>
            <person name="Callol A."/>
            <person name="Pajuelo D."/>
            <person name="Ebbesson L."/>
            <person name="Teles M."/>
            <person name="MacKenzie S."/>
            <person name="Amaro C."/>
        </authorList>
    </citation>
    <scope>NUCLEOTIDE SEQUENCE</scope>
</reference>
<organism evidence="1">
    <name type="scientific">Anguilla anguilla</name>
    <name type="common">European freshwater eel</name>
    <name type="synonym">Muraena anguilla</name>
    <dbReference type="NCBI Taxonomy" id="7936"/>
    <lineage>
        <taxon>Eukaryota</taxon>
        <taxon>Metazoa</taxon>
        <taxon>Chordata</taxon>
        <taxon>Craniata</taxon>
        <taxon>Vertebrata</taxon>
        <taxon>Euteleostomi</taxon>
        <taxon>Actinopterygii</taxon>
        <taxon>Neopterygii</taxon>
        <taxon>Teleostei</taxon>
        <taxon>Anguilliformes</taxon>
        <taxon>Anguillidae</taxon>
        <taxon>Anguilla</taxon>
    </lineage>
</organism>
<sequence>MIKFIWHAVPGLKTERWCASFIEAAGILPVLFTI</sequence>